<dbReference type="OrthoDB" id="9806955at2"/>
<evidence type="ECO:0000313" key="6">
    <source>
        <dbReference type="Proteomes" id="UP000293172"/>
    </source>
</evidence>
<proteinExistence type="predicted"/>
<dbReference type="Pfam" id="PF00221">
    <property type="entry name" value="Lyase_aromatic"/>
    <property type="match status" value="1"/>
</dbReference>
<keyword evidence="5" id="KW-1185">Reference proteome</keyword>
<evidence type="ECO:0000313" key="5">
    <source>
        <dbReference type="Proteomes" id="UP000291334"/>
    </source>
</evidence>
<name>A0A4V2KD12_9GAMM</name>
<evidence type="ECO:0000313" key="3">
    <source>
        <dbReference type="EMBL" id="TBU97072.1"/>
    </source>
</evidence>
<organism evidence="3 6">
    <name type="scientific">Phytopseudomonas dryadis</name>
    <dbReference type="NCBI Taxonomy" id="2487520"/>
    <lineage>
        <taxon>Bacteria</taxon>
        <taxon>Pseudomonadati</taxon>
        <taxon>Pseudomonadota</taxon>
        <taxon>Gammaproteobacteria</taxon>
        <taxon>Pseudomonadales</taxon>
        <taxon>Pseudomonadaceae</taxon>
        <taxon>Phytopseudomonas</taxon>
    </lineage>
</organism>
<dbReference type="EMBL" id="QJUM01000004">
    <property type="protein sequence ID" value="TBV08590.1"/>
    <property type="molecule type" value="Genomic_DNA"/>
</dbReference>
<reference evidence="5 6" key="1">
    <citation type="submission" date="2018-06" db="EMBL/GenBank/DDBJ databases">
        <title>Three novel Pseudomonas species isolated from symptomatic oak.</title>
        <authorList>
            <person name="Bueno-Gonzalez V."/>
            <person name="Brady C."/>
        </authorList>
    </citation>
    <scope>NUCLEOTIDE SEQUENCE [LARGE SCALE GENOMIC DNA]</scope>
    <source>
        <strain evidence="4 5">P26B</strain>
        <strain evidence="3 6">P6B</strain>
    </source>
</reference>
<sequence>MTTHQPETVTFGAQPLRLEQIVGLAQRTARGALDTSAEWRERISRGARFVDSLLDREGMIYGITTGYGDSCVVAVPLHQVEALPRHLYTFHGCGLGKLLDEPATRAVLAARLQSLCQGMSGVRLELLERLQAFIEQDVLPLIPEEGSVGASGDLTPLSYIAATLCGEREVLYRGERRSAAEVHAELGWTPLVLRPKEALALMNGTAVMTALACQAYARADYLLKLATRITALNVIALQGNPEHFDERLFAAKPHPGQNQVAAWIRQDLAIDAPTAPKAAGSVSSDGAARRETARPRSLQAVNEQAEPALNAAAPSAVASRGLGLHRLQDRYSIRCAPHVLGVLADSLGLLRQFIEIELNSANDNPLIDPDEERVLHGGHFYGGHIAFAMDSLKNLIGNLADLLDRQLALLVDTRYNHGLPSNLSGAPAETAMINHGFKAVQIGASAWTAEALKNTLPASVFSRSTECHNQDKVSMGTIAARDALRSLELAEQVAAATLLAANQGVWLRQRAESTVLPAALADMHGQLAEDFPPLIEDRALEGELRLCLQRIRARHWSLYA</sequence>
<dbReference type="FunFam" id="1.10.275.10:FF:000005">
    <property type="entry name" value="Histidine ammonia-lyase"/>
    <property type="match status" value="1"/>
</dbReference>
<gene>
    <name evidence="4" type="ORF">DNK34_04815</name>
    <name evidence="3" type="ORF">DNK44_02470</name>
</gene>
<dbReference type="InterPro" id="IPR001106">
    <property type="entry name" value="Aromatic_Lyase"/>
</dbReference>
<dbReference type="SUPFAM" id="SSF48557">
    <property type="entry name" value="L-aspartase-like"/>
    <property type="match status" value="1"/>
</dbReference>
<dbReference type="PANTHER" id="PTHR10362">
    <property type="entry name" value="HISTIDINE AMMONIA-LYASE"/>
    <property type="match status" value="1"/>
</dbReference>
<dbReference type="InterPro" id="IPR024083">
    <property type="entry name" value="Fumarase/histidase_N"/>
</dbReference>
<dbReference type="Gene3D" id="1.20.200.10">
    <property type="entry name" value="Fumarase/aspartase (Central domain)"/>
    <property type="match status" value="1"/>
</dbReference>
<feature type="region of interest" description="Disordered" evidence="2">
    <location>
        <begin position="275"/>
        <end position="298"/>
    </location>
</feature>
<protein>
    <submittedName>
        <fullName evidence="3">Histidine ammonia-lyase</fullName>
    </submittedName>
</protein>
<dbReference type="GO" id="GO:0016841">
    <property type="term" value="F:ammonia-lyase activity"/>
    <property type="evidence" value="ECO:0007669"/>
    <property type="project" value="InterPro"/>
</dbReference>
<dbReference type="Proteomes" id="UP000293172">
    <property type="component" value="Unassembled WGS sequence"/>
</dbReference>
<dbReference type="AlphaFoldDB" id="A0A4V2KD12"/>
<dbReference type="CDD" id="cd00332">
    <property type="entry name" value="PAL-HAL"/>
    <property type="match status" value="1"/>
</dbReference>
<comment type="caution">
    <text evidence="3">The sequence shown here is derived from an EMBL/GenBank/DDBJ whole genome shotgun (WGS) entry which is preliminary data.</text>
</comment>
<dbReference type="InterPro" id="IPR008948">
    <property type="entry name" value="L-Aspartase-like"/>
</dbReference>
<dbReference type="PROSITE" id="PS00488">
    <property type="entry name" value="PAL_HISTIDASE"/>
    <property type="match status" value="1"/>
</dbReference>
<evidence type="ECO:0000313" key="4">
    <source>
        <dbReference type="EMBL" id="TBV08590.1"/>
    </source>
</evidence>
<dbReference type="Gene3D" id="1.10.275.10">
    <property type="entry name" value="Fumarase/aspartase (N-terminal domain)"/>
    <property type="match status" value="1"/>
</dbReference>
<evidence type="ECO:0000256" key="2">
    <source>
        <dbReference type="SAM" id="MobiDB-lite"/>
    </source>
</evidence>
<keyword evidence="1 3" id="KW-0456">Lyase</keyword>
<dbReference type="InterPro" id="IPR022313">
    <property type="entry name" value="Phe/His_NH3-lyase_AS"/>
</dbReference>
<dbReference type="Proteomes" id="UP000291334">
    <property type="component" value="Unassembled WGS sequence"/>
</dbReference>
<evidence type="ECO:0000256" key="1">
    <source>
        <dbReference type="ARBA" id="ARBA00023239"/>
    </source>
</evidence>
<dbReference type="RefSeq" id="WP_131174384.1">
    <property type="nucleotide sequence ID" value="NZ_QJUL01000002.1"/>
</dbReference>
<dbReference type="EMBL" id="QJUL01000002">
    <property type="protein sequence ID" value="TBU97072.1"/>
    <property type="molecule type" value="Genomic_DNA"/>
</dbReference>
<accession>A0A4V2KD12</accession>